<evidence type="ECO:0000313" key="1">
    <source>
        <dbReference type="EMBL" id="KAL3636401.1"/>
    </source>
</evidence>
<gene>
    <name evidence="1" type="ORF">CASFOL_020948</name>
</gene>
<organism evidence="1 2">
    <name type="scientific">Castilleja foliolosa</name>
    <dbReference type="NCBI Taxonomy" id="1961234"/>
    <lineage>
        <taxon>Eukaryota</taxon>
        <taxon>Viridiplantae</taxon>
        <taxon>Streptophyta</taxon>
        <taxon>Embryophyta</taxon>
        <taxon>Tracheophyta</taxon>
        <taxon>Spermatophyta</taxon>
        <taxon>Magnoliopsida</taxon>
        <taxon>eudicotyledons</taxon>
        <taxon>Gunneridae</taxon>
        <taxon>Pentapetalae</taxon>
        <taxon>asterids</taxon>
        <taxon>lamiids</taxon>
        <taxon>Lamiales</taxon>
        <taxon>Orobanchaceae</taxon>
        <taxon>Pedicularideae</taxon>
        <taxon>Castillejinae</taxon>
        <taxon>Castilleja</taxon>
    </lineage>
</organism>
<sequence>MCTLLSVPNLHFDQCSPVFFEASEAPFTRIRVTLFSSYHSQPLIQVSIPSQKVCSK</sequence>
<evidence type="ECO:0000313" key="2">
    <source>
        <dbReference type="Proteomes" id="UP001632038"/>
    </source>
</evidence>
<dbReference type="AlphaFoldDB" id="A0ABD3D600"/>
<keyword evidence="2" id="KW-1185">Reference proteome</keyword>
<protein>
    <submittedName>
        <fullName evidence="1">Uncharacterized protein</fullName>
    </submittedName>
</protein>
<reference evidence="2" key="1">
    <citation type="journal article" date="2024" name="IScience">
        <title>Strigolactones Initiate the Formation of Haustorium-like Structures in Castilleja.</title>
        <authorList>
            <person name="Buerger M."/>
            <person name="Peterson D."/>
            <person name="Chory J."/>
        </authorList>
    </citation>
    <scope>NUCLEOTIDE SEQUENCE [LARGE SCALE GENOMIC DNA]</scope>
</reference>
<comment type="caution">
    <text evidence="1">The sequence shown here is derived from an EMBL/GenBank/DDBJ whole genome shotgun (WGS) entry which is preliminary data.</text>
</comment>
<name>A0ABD3D600_9LAMI</name>
<accession>A0ABD3D600</accession>
<proteinExistence type="predicted"/>
<dbReference type="EMBL" id="JAVIJP010000027">
    <property type="protein sequence ID" value="KAL3636401.1"/>
    <property type="molecule type" value="Genomic_DNA"/>
</dbReference>
<dbReference type="Proteomes" id="UP001632038">
    <property type="component" value="Unassembled WGS sequence"/>
</dbReference>